<evidence type="ECO:0000259" key="6">
    <source>
        <dbReference type="Pfam" id="PF02826"/>
    </source>
</evidence>
<dbReference type="InterPro" id="IPR036291">
    <property type="entry name" value="NAD(P)-bd_dom_sf"/>
</dbReference>
<evidence type="ECO:0000256" key="4">
    <source>
        <dbReference type="RuleBase" id="RU003719"/>
    </source>
</evidence>
<feature type="domain" description="D-isomer specific 2-hydroxyacid dehydrogenase catalytic" evidence="5">
    <location>
        <begin position="7"/>
        <end position="312"/>
    </location>
</feature>
<evidence type="ECO:0000313" key="8">
    <source>
        <dbReference type="Proteomes" id="UP000236752"/>
    </source>
</evidence>
<evidence type="ECO:0000256" key="1">
    <source>
        <dbReference type="ARBA" id="ARBA00022857"/>
    </source>
</evidence>
<dbReference type="CDD" id="cd12156">
    <property type="entry name" value="HPPR"/>
    <property type="match status" value="1"/>
</dbReference>
<dbReference type="GO" id="GO:0016618">
    <property type="term" value="F:hydroxypyruvate reductase [NAD(P)H] activity"/>
    <property type="evidence" value="ECO:0007669"/>
    <property type="project" value="TreeGrafter"/>
</dbReference>
<dbReference type="InterPro" id="IPR006140">
    <property type="entry name" value="D-isomer_DH_NAD-bd"/>
</dbReference>
<dbReference type="GO" id="GO:0051287">
    <property type="term" value="F:NAD binding"/>
    <property type="evidence" value="ECO:0007669"/>
    <property type="project" value="InterPro"/>
</dbReference>
<dbReference type="InterPro" id="IPR050223">
    <property type="entry name" value="D-isomer_2-hydroxyacid_DH"/>
</dbReference>
<evidence type="ECO:0000256" key="2">
    <source>
        <dbReference type="ARBA" id="ARBA00023002"/>
    </source>
</evidence>
<dbReference type="PANTHER" id="PTHR10996">
    <property type="entry name" value="2-HYDROXYACID DEHYDROGENASE-RELATED"/>
    <property type="match status" value="1"/>
</dbReference>
<dbReference type="Gene3D" id="3.40.50.720">
    <property type="entry name" value="NAD(P)-binding Rossmann-like Domain"/>
    <property type="match status" value="2"/>
</dbReference>
<feature type="domain" description="D-isomer specific 2-hydroxyacid dehydrogenase NAD-binding" evidence="6">
    <location>
        <begin position="109"/>
        <end position="281"/>
    </location>
</feature>
<keyword evidence="2 4" id="KW-0560">Oxidoreductase</keyword>
<dbReference type="SUPFAM" id="SSF52283">
    <property type="entry name" value="Formate/glycerate dehydrogenase catalytic domain-like"/>
    <property type="match status" value="1"/>
</dbReference>
<evidence type="ECO:0000256" key="3">
    <source>
        <dbReference type="ARBA" id="ARBA00023027"/>
    </source>
</evidence>
<protein>
    <submittedName>
        <fullName evidence="7">Lactate dehydrogenase</fullName>
    </submittedName>
</protein>
<dbReference type="Pfam" id="PF00389">
    <property type="entry name" value="2-Hacid_dh"/>
    <property type="match status" value="1"/>
</dbReference>
<dbReference type="SUPFAM" id="SSF51735">
    <property type="entry name" value="NAD(P)-binding Rossmann-fold domains"/>
    <property type="match status" value="1"/>
</dbReference>
<dbReference type="AlphaFoldDB" id="A0A1H5T0R9"/>
<reference evidence="7 8" key="1">
    <citation type="submission" date="2016-10" db="EMBL/GenBank/DDBJ databases">
        <authorList>
            <person name="de Groot N.N."/>
        </authorList>
    </citation>
    <scope>NUCLEOTIDE SEQUENCE [LARGE SCALE GENOMIC DNA]</scope>
    <source>
        <strain evidence="7 8">DSM 26915</strain>
    </source>
</reference>
<evidence type="ECO:0000313" key="7">
    <source>
        <dbReference type="EMBL" id="SEF55637.1"/>
    </source>
</evidence>
<name>A0A1H5T0R9_9RHOB</name>
<gene>
    <name evidence="7" type="ORF">SAMN04488045_0421</name>
</gene>
<keyword evidence="8" id="KW-1185">Reference proteome</keyword>
<dbReference type="RefSeq" id="WP_103908808.1">
    <property type="nucleotide sequence ID" value="NZ_FNUZ01000001.1"/>
</dbReference>
<organism evidence="7 8">
    <name type="scientific">Thalassococcus halodurans</name>
    <dbReference type="NCBI Taxonomy" id="373675"/>
    <lineage>
        <taxon>Bacteria</taxon>
        <taxon>Pseudomonadati</taxon>
        <taxon>Pseudomonadota</taxon>
        <taxon>Alphaproteobacteria</taxon>
        <taxon>Rhodobacterales</taxon>
        <taxon>Roseobacteraceae</taxon>
        <taxon>Thalassococcus</taxon>
    </lineage>
</organism>
<dbReference type="GO" id="GO:0030267">
    <property type="term" value="F:glyoxylate reductase (NADPH) activity"/>
    <property type="evidence" value="ECO:0007669"/>
    <property type="project" value="TreeGrafter"/>
</dbReference>
<dbReference type="Proteomes" id="UP000236752">
    <property type="component" value="Unassembled WGS sequence"/>
</dbReference>
<dbReference type="InterPro" id="IPR006139">
    <property type="entry name" value="D-isomer_2_OHA_DH_cat_dom"/>
</dbReference>
<dbReference type="GO" id="GO:0005829">
    <property type="term" value="C:cytosol"/>
    <property type="evidence" value="ECO:0007669"/>
    <property type="project" value="TreeGrafter"/>
</dbReference>
<comment type="similarity">
    <text evidence="4">Belongs to the D-isomer specific 2-hydroxyacid dehydrogenase family.</text>
</comment>
<dbReference type="OrthoDB" id="9793626at2"/>
<sequence>MDKPDILVMYPARPKAMAQLEETYTLHRLDQAEDRTAFLAEYGPRCVGIVTNGHSALTRADLEYLPNLQIVACSSAGFETIDVAALAERGIAFTNTSNALIDDVADAALMLTLACRRELINAHAYTASGDWGRKGMYPLLSSVRGKKAGIVGLGNIGKAIARRFEPLGLEIGYTARSAKQVLHRYFENVTQLAEWSDILVVIVPGGPDTDGMINADVLKALGPTGTLINVARGSVVNEADLIEALSTGKLGSAGLDVFYNEPNPDPRLTGLPNVTLYPHHASGTVETRDAMAQLVVDNLAAHFQGQPLLTPVV</sequence>
<accession>A0A1H5T0R9</accession>
<dbReference type="FunFam" id="3.40.50.720:FF:000213">
    <property type="entry name" value="Putative 2-hydroxyacid dehydrogenase"/>
    <property type="match status" value="1"/>
</dbReference>
<dbReference type="EMBL" id="FNUZ01000001">
    <property type="protein sequence ID" value="SEF55637.1"/>
    <property type="molecule type" value="Genomic_DNA"/>
</dbReference>
<proteinExistence type="inferred from homology"/>
<keyword evidence="3" id="KW-0520">NAD</keyword>
<dbReference type="PANTHER" id="PTHR10996:SF178">
    <property type="entry name" value="2-HYDROXYACID DEHYDROGENASE YGL185C-RELATED"/>
    <property type="match status" value="1"/>
</dbReference>
<evidence type="ECO:0000259" key="5">
    <source>
        <dbReference type="Pfam" id="PF00389"/>
    </source>
</evidence>
<dbReference type="Pfam" id="PF02826">
    <property type="entry name" value="2-Hacid_dh_C"/>
    <property type="match status" value="1"/>
</dbReference>
<keyword evidence="1" id="KW-0521">NADP</keyword>